<evidence type="ECO:0000256" key="4">
    <source>
        <dbReference type="ARBA" id="ARBA00010714"/>
    </source>
</evidence>
<dbReference type="KEGG" id="chrm:FYK34_05620"/>
<evidence type="ECO:0000256" key="9">
    <source>
        <dbReference type="ARBA" id="ARBA00022636"/>
    </source>
</evidence>
<feature type="transmembrane region" description="Helical" evidence="15">
    <location>
        <begin position="738"/>
        <end position="758"/>
    </location>
</feature>
<evidence type="ECO:0000256" key="6">
    <source>
        <dbReference type="ARBA" id="ARBA00021844"/>
    </source>
</evidence>
<comment type="function">
    <text evidence="1 15">Binds the cellulose synthase activator, bis-(3'-5') cyclic diguanylic acid (c-di-GMP).</text>
</comment>
<dbReference type="Pfam" id="PF03170">
    <property type="entry name" value="BcsB"/>
    <property type="match status" value="1"/>
</dbReference>
<dbReference type="PANTHER" id="PTHR39083:SF1">
    <property type="entry name" value="CYCLIC DI-GMP-BINDING PROTEIN"/>
    <property type="match status" value="1"/>
</dbReference>
<evidence type="ECO:0000256" key="10">
    <source>
        <dbReference type="ARBA" id="ARBA00022692"/>
    </source>
</evidence>
<keyword evidence="17" id="KW-1185">Reference proteome</keyword>
<comment type="subcellular location">
    <subcellularLocation>
        <location evidence="2">Cell inner membrane</location>
        <topology evidence="2">Single-pass membrane protein</topology>
    </subcellularLocation>
</comment>
<feature type="signal peptide" evidence="15">
    <location>
        <begin position="1"/>
        <end position="42"/>
    </location>
</feature>
<evidence type="ECO:0000256" key="8">
    <source>
        <dbReference type="ARBA" id="ARBA00022519"/>
    </source>
</evidence>
<comment type="pathway">
    <text evidence="3 15">Glycan metabolism; bacterial cellulose biosynthesis.</text>
</comment>
<name>A0A5C1DE79_9NEIS</name>
<comment type="subunit">
    <text evidence="5 15">Tightly associated with the cellulose synthase catalytic subunit.</text>
</comment>
<protein>
    <recommendedName>
        <fullName evidence="6 15">Cyclic di-GMP-binding protein</fullName>
    </recommendedName>
    <alternativeName>
        <fullName evidence="14 15">Cellulose synthase regulatory subunit</fullName>
    </alternativeName>
</protein>
<evidence type="ECO:0000256" key="5">
    <source>
        <dbReference type="ARBA" id="ARBA00011437"/>
    </source>
</evidence>
<keyword evidence="10 15" id="KW-0812">Transmembrane</keyword>
<dbReference type="PANTHER" id="PTHR39083">
    <property type="entry name" value="CYCLIC DI-GMP-BINDING PROTEIN"/>
    <property type="match status" value="1"/>
</dbReference>
<dbReference type="NCBIfam" id="NF008323">
    <property type="entry name" value="PRK11114.1-1"/>
    <property type="match status" value="1"/>
</dbReference>
<comment type="similarity">
    <text evidence="4 15">Belongs to the AcsB/BcsB family.</text>
</comment>
<evidence type="ECO:0000256" key="14">
    <source>
        <dbReference type="ARBA" id="ARBA00033444"/>
    </source>
</evidence>
<dbReference type="InterPro" id="IPR018513">
    <property type="entry name" value="Cell_synthase_bac"/>
</dbReference>
<dbReference type="InterPro" id="IPR003920">
    <property type="entry name" value="Cell_synth_B"/>
</dbReference>
<evidence type="ECO:0000256" key="15">
    <source>
        <dbReference type="RuleBase" id="RU365021"/>
    </source>
</evidence>
<evidence type="ECO:0000256" key="11">
    <source>
        <dbReference type="ARBA" id="ARBA00022916"/>
    </source>
</evidence>
<dbReference type="UniPathway" id="UPA00694"/>
<keyword evidence="15" id="KW-0732">Signal</keyword>
<dbReference type="GO" id="GO:0030244">
    <property type="term" value="P:cellulose biosynthetic process"/>
    <property type="evidence" value="ECO:0007669"/>
    <property type="project" value="UniProtKB-KW"/>
</dbReference>
<evidence type="ECO:0000256" key="2">
    <source>
        <dbReference type="ARBA" id="ARBA00004377"/>
    </source>
</evidence>
<evidence type="ECO:0000256" key="7">
    <source>
        <dbReference type="ARBA" id="ARBA00022475"/>
    </source>
</evidence>
<evidence type="ECO:0000313" key="16">
    <source>
        <dbReference type="EMBL" id="QEL55081.1"/>
    </source>
</evidence>
<evidence type="ECO:0000256" key="13">
    <source>
        <dbReference type="ARBA" id="ARBA00023136"/>
    </source>
</evidence>
<keyword evidence="8 15" id="KW-0997">Cell inner membrane</keyword>
<sequence>MAGQPAAAAAAGGEGVSMAQGARCLLRLIAILLALCAAPSLAAGADASAPAAEAAPWVITRDLSLKQIGVHAPLQLRGGGSVGTVSFGSRGDELITGMTLHLRYTFSPALLTDLSHIQVMLNDEIVTVLPFAKGQGGKQQEATLTLNPSLLTDFNRLQFRLIGHYTNRCENEAHSSIWAEISNTSRVQMTVQALKLADDLTYFPEPFFDKRDFSTLDLPMVFGVRPSLGTLRAAGELASWFGAQAGWRGARFHALLNSLPPTQHAIVFASNDARPAFLASLPPVAGPMLAIMSNPLRPERKLLLVLGRNDEDLQQAVRAMALGQSGMTGSLVSVRQARLEAPRLPYDAPNWVSSVKPTRLGDLVTQQRDLTVTGQQLAPIKVSFRVPGDLFTWGSRGIPLNLKFRYTGPQKASDSRLNIGINDFFVQSLALKSSGIGGVETSLRLPVLENGLLSNVDQILLPPFRVSSRSELQFQFTFASDKQGECSGGLVDNNRAEVDPDSTIDFSQYPHYAEMPNLALFASSGYPFTRLADLADTTVVLPRQPAREDISAYLTALGFLGTASGYPGLRFRLLAEDQLPPLLDANLLIVGDSQRLQLLKRWRKLLPTVLDGDDRRVAEGLNEPKETELSLKLFRKQNNPVSGVADFVAHGKVAAFLGLESPLRQGRSAVIITASSAEAMRSAADALTDDAKLAQMAGSVTLLRGEEVSSEQIGPIYHVGSLPLWSWIWLYLSGHPLLLVSLSAIAVLIAALAILRIFRSMASRRLRE</sequence>
<dbReference type="GO" id="GO:0006011">
    <property type="term" value="P:UDP-alpha-D-glucose metabolic process"/>
    <property type="evidence" value="ECO:0007669"/>
    <property type="project" value="InterPro"/>
</dbReference>
<dbReference type="EMBL" id="CP043473">
    <property type="protein sequence ID" value="QEL55081.1"/>
    <property type="molecule type" value="Genomic_DNA"/>
</dbReference>
<evidence type="ECO:0000256" key="3">
    <source>
        <dbReference type="ARBA" id="ARBA00005186"/>
    </source>
</evidence>
<organism evidence="16 17">
    <name type="scientific">Chromobacterium paludis</name>
    <dbReference type="NCBI Taxonomy" id="2605945"/>
    <lineage>
        <taxon>Bacteria</taxon>
        <taxon>Pseudomonadati</taxon>
        <taxon>Pseudomonadota</taxon>
        <taxon>Betaproteobacteria</taxon>
        <taxon>Neisseriales</taxon>
        <taxon>Chromobacteriaceae</taxon>
        <taxon>Chromobacterium</taxon>
    </lineage>
</organism>
<evidence type="ECO:0000313" key="17">
    <source>
        <dbReference type="Proteomes" id="UP000322079"/>
    </source>
</evidence>
<proteinExistence type="inferred from homology"/>
<keyword evidence="13 15" id="KW-0472">Membrane</keyword>
<dbReference type="AlphaFoldDB" id="A0A5C1DE79"/>
<evidence type="ECO:0000256" key="12">
    <source>
        <dbReference type="ARBA" id="ARBA00022989"/>
    </source>
</evidence>
<keyword evidence="11 15" id="KW-0135">Cellulose biosynthesis</keyword>
<keyword evidence="9 15" id="KW-0973">c-di-GMP</keyword>
<dbReference type="Proteomes" id="UP000322079">
    <property type="component" value="Chromosome"/>
</dbReference>
<accession>A0A5C1DE79</accession>
<keyword evidence="7 15" id="KW-1003">Cell membrane</keyword>
<keyword evidence="12 15" id="KW-1133">Transmembrane helix</keyword>
<feature type="chain" id="PRO_5023023261" description="Cyclic di-GMP-binding protein" evidence="15">
    <location>
        <begin position="43"/>
        <end position="768"/>
    </location>
</feature>
<evidence type="ECO:0000256" key="1">
    <source>
        <dbReference type="ARBA" id="ARBA00002057"/>
    </source>
</evidence>
<dbReference type="Gene3D" id="2.60.120.260">
    <property type="entry name" value="Galactose-binding domain-like"/>
    <property type="match status" value="2"/>
</dbReference>
<dbReference type="PRINTS" id="PR01440">
    <property type="entry name" value="CELLSNTHASEB"/>
</dbReference>
<reference evidence="16 17" key="1">
    <citation type="submission" date="2019-08" db="EMBL/GenBank/DDBJ databases">
        <title>Chromobacterium paludis, a novel bacterium isolated from a Maryland marsh pond.</title>
        <authorList>
            <person name="Blackburn M.B."/>
            <person name="Gundersen-Rindal D.E."/>
        </authorList>
    </citation>
    <scope>NUCLEOTIDE SEQUENCE [LARGE SCALE GENOMIC DNA]</scope>
    <source>
        <strain evidence="17">IIBBL 257-1</strain>
    </source>
</reference>
<dbReference type="GO" id="GO:0005886">
    <property type="term" value="C:plasma membrane"/>
    <property type="evidence" value="ECO:0007669"/>
    <property type="project" value="UniProtKB-SubCell"/>
</dbReference>
<gene>
    <name evidence="16" type="ORF">FYK34_05620</name>
</gene>